<keyword evidence="9" id="KW-0539">Nucleus</keyword>
<keyword evidence="7" id="KW-0238">DNA-binding</keyword>
<comment type="subcellular location">
    <subcellularLocation>
        <location evidence="2">Cytoplasm</location>
    </subcellularLocation>
    <subcellularLocation>
        <location evidence="1">Nucleus</location>
    </subcellularLocation>
</comment>
<sequence>MMTSLQQNLQTMVKVFRRECHRVLESQRTTICGADEMLMVLQLSMAEINKEENGEFTVLLSNLLVTWKHLMKDKLHLLHETSDAPENYNAIRKMYNSFLKSSNIVDLIDVYEMYDTLKTERDCEELLTPVQLLEFLSGNSDSCNVADVVIPPVPATPSNRQSQKHSKLPTVVICAYLKLLVNSKNDLAMAHVLNIPDRGLGRGAFTDLKHAARNTQTSLFLAATSFIRAIQLGGKGYAPSETDPLRKHLKGLSDFVHFTDNLEELLGEIPDPSFAGSRIMSTIKARLLKGRSSEDPLCAAAEETVQELRLRIKNIIHSQKEATNASAIGISPARPKCYAINHSTAYGGRETVKVLLHLLDEEATSPPSRNKADLLYGDEGDMAEAGVSCILTLFRSPEPSTGSSPKSLRYRVLEHEGKTTPKAKGNPIRSQFACTYRDDPLVNKKLLQFPSLSQVPTCVHPAPKKALVPVLCFDDEPSTANVTENEALIIERKRPAFGSTSGNTQQKGNSRKKGSGSANGQPGNKSCKRKQVYVNDENANCSHENEPPQKRAAGGPKVSDKPHNKLDCKTGAPGKGSKAVAKKKLIAGQGKLTNFFRL</sequence>
<dbReference type="Proteomes" id="UP001369086">
    <property type="component" value="Unassembled WGS sequence"/>
</dbReference>
<organism evidence="13 14">
    <name type="scientific">Huso huso</name>
    <name type="common">Beluga</name>
    <name type="synonym">Acipenser huso</name>
    <dbReference type="NCBI Taxonomy" id="61971"/>
    <lineage>
        <taxon>Eukaryota</taxon>
        <taxon>Metazoa</taxon>
        <taxon>Chordata</taxon>
        <taxon>Craniata</taxon>
        <taxon>Vertebrata</taxon>
        <taxon>Euteleostomi</taxon>
        <taxon>Actinopterygii</taxon>
        <taxon>Chondrostei</taxon>
        <taxon>Acipenseriformes</taxon>
        <taxon>Acipenseridae</taxon>
        <taxon>Huso</taxon>
    </lineage>
</organism>
<accession>A0ABR0ZTB7</accession>
<evidence type="ECO:0000256" key="5">
    <source>
        <dbReference type="ARBA" id="ARBA00022490"/>
    </source>
</evidence>
<dbReference type="Gene3D" id="1.10.486.10">
    <property type="entry name" value="PCRA, domain 4"/>
    <property type="match status" value="1"/>
</dbReference>
<gene>
    <name evidence="13" type="ORF">HHUSO_G9272</name>
</gene>
<keyword evidence="5" id="KW-0963">Cytoplasm</keyword>
<evidence type="ECO:0000256" key="9">
    <source>
        <dbReference type="ARBA" id="ARBA00023242"/>
    </source>
</evidence>
<feature type="compositionally biased region" description="Polar residues" evidence="12">
    <location>
        <begin position="498"/>
        <end position="508"/>
    </location>
</feature>
<evidence type="ECO:0000313" key="13">
    <source>
        <dbReference type="EMBL" id="KAK6487949.1"/>
    </source>
</evidence>
<feature type="compositionally biased region" description="Basic and acidic residues" evidence="12">
    <location>
        <begin position="558"/>
        <end position="568"/>
    </location>
</feature>
<reference evidence="13 14" key="1">
    <citation type="submission" date="2021-05" db="EMBL/GenBank/DDBJ databases">
        <authorList>
            <person name="Zahm M."/>
            <person name="Klopp C."/>
            <person name="Cabau C."/>
            <person name="Kuhl H."/>
            <person name="Suciu R."/>
            <person name="Ciorpac M."/>
            <person name="Holostenco D."/>
            <person name="Gessner J."/>
            <person name="Wuertz S."/>
            <person name="Hohne C."/>
            <person name="Stock M."/>
            <person name="Gislard M."/>
            <person name="Lluch J."/>
            <person name="Milhes M."/>
            <person name="Lampietro C."/>
            <person name="Lopez Roques C."/>
            <person name="Donnadieu C."/>
            <person name="Du K."/>
            <person name="Schartl M."/>
            <person name="Guiguen Y."/>
        </authorList>
    </citation>
    <scope>NUCLEOTIDE SEQUENCE [LARGE SCALE GENOMIC DNA]</scope>
    <source>
        <strain evidence="13">Hh-F2</strain>
        <tissue evidence="13">Blood</tissue>
    </source>
</reference>
<evidence type="ECO:0000313" key="14">
    <source>
        <dbReference type="Proteomes" id="UP001369086"/>
    </source>
</evidence>
<feature type="region of interest" description="Disordered" evidence="12">
    <location>
        <begin position="493"/>
        <end position="580"/>
    </location>
</feature>
<dbReference type="PANTHER" id="PTHR32121">
    <property type="entry name" value="PCNA-INTERACTING PARTNER"/>
    <property type="match status" value="1"/>
</dbReference>
<keyword evidence="6" id="KW-0227">DNA damage</keyword>
<evidence type="ECO:0000256" key="11">
    <source>
        <dbReference type="ARBA" id="ARBA00032731"/>
    </source>
</evidence>
<evidence type="ECO:0000256" key="12">
    <source>
        <dbReference type="SAM" id="MobiDB-lite"/>
    </source>
</evidence>
<comment type="similarity">
    <text evidence="3">Belongs to the PARI family.</text>
</comment>
<protein>
    <recommendedName>
        <fullName evidence="4">PCNA-interacting partner</fullName>
    </recommendedName>
    <alternativeName>
        <fullName evidence="10">PARP-1 binding protein</fullName>
    </alternativeName>
    <alternativeName>
        <fullName evidence="11">PARP1-binding protein</fullName>
    </alternativeName>
</protein>
<evidence type="ECO:0000256" key="7">
    <source>
        <dbReference type="ARBA" id="ARBA00023125"/>
    </source>
</evidence>
<proteinExistence type="inferred from homology"/>
<evidence type="ECO:0000256" key="2">
    <source>
        <dbReference type="ARBA" id="ARBA00004496"/>
    </source>
</evidence>
<evidence type="ECO:0000256" key="8">
    <source>
        <dbReference type="ARBA" id="ARBA00023204"/>
    </source>
</evidence>
<dbReference type="SUPFAM" id="SSF52540">
    <property type="entry name" value="P-loop containing nucleoside triphosphate hydrolases"/>
    <property type="match status" value="1"/>
</dbReference>
<name>A0ABR0ZTB7_HUSHU</name>
<keyword evidence="8" id="KW-0234">DNA repair</keyword>
<evidence type="ECO:0000256" key="4">
    <source>
        <dbReference type="ARBA" id="ARBA00014320"/>
    </source>
</evidence>
<evidence type="ECO:0000256" key="3">
    <source>
        <dbReference type="ARBA" id="ARBA00009135"/>
    </source>
</evidence>
<keyword evidence="14" id="KW-1185">Reference proteome</keyword>
<dbReference type="EMBL" id="JAHFZB010000007">
    <property type="protein sequence ID" value="KAK6487949.1"/>
    <property type="molecule type" value="Genomic_DNA"/>
</dbReference>
<evidence type="ECO:0000256" key="1">
    <source>
        <dbReference type="ARBA" id="ARBA00004123"/>
    </source>
</evidence>
<dbReference type="InterPro" id="IPR027417">
    <property type="entry name" value="P-loop_NTPase"/>
</dbReference>
<evidence type="ECO:0000256" key="10">
    <source>
        <dbReference type="ARBA" id="ARBA00031632"/>
    </source>
</evidence>
<dbReference type="InterPro" id="IPR038932">
    <property type="entry name" value="PARPBP"/>
</dbReference>
<comment type="caution">
    <text evidence="13">The sequence shown here is derived from an EMBL/GenBank/DDBJ whole genome shotgun (WGS) entry which is preliminary data.</text>
</comment>
<evidence type="ECO:0000256" key="6">
    <source>
        <dbReference type="ARBA" id="ARBA00022763"/>
    </source>
</evidence>
<dbReference type="PANTHER" id="PTHR32121:SF0">
    <property type="entry name" value="PCNA-INTERACTING PARTNER"/>
    <property type="match status" value="1"/>
</dbReference>